<dbReference type="PANTHER" id="PTHR43143:SF5">
    <property type="entry name" value="SECRETED PROTEIN"/>
    <property type="match status" value="1"/>
</dbReference>
<dbReference type="Gene3D" id="3.60.21.10">
    <property type="match status" value="1"/>
</dbReference>
<name>A0ABW4WZU1_9BACT</name>
<keyword evidence="4" id="KW-1185">Reference proteome</keyword>
<accession>A0ABW4WZU1</accession>
<feature type="chain" id="PRO_5047109040" evidence="1">
    <location>
        <begin position="26"/>
        <end position="365"/>
    </location>
</feature>
<comment type="caution">
    <text evidence="3">The sequence shown here is derived from an EMBL/GenBank/DDBJ whole genome shotgun (WGS) entry which is preliminary data.</text>
</comment>
<dbReference type="RefSeq" id="WP_262910549.1">
    <property type="nucleotide sequence ID" value="NZ_JBHUHV010000050.1"/>
</dbReference>
<dbReference type="SUPFAM" id="SSF56300">
    <property type="entry name" value="Metallo-dependent phosphatases"/>
    <property type="match status" value="1"/>
</dbReference>
<organism evidence="3 4">
    <name type="scientific">Pontibacter silvestris</name>
    <dbReference type="NCBI Taxonomy" id="2305183"/>
    <lineage>
        <taxon>Bacteria</taxon>
        <taxon>Pseudomonadati</taxon>
        <taxon>Bacteroidota</taxon>
        <taxon>Cytophagia</taxon>
        <taxon>Cytophagales</taxon>
        <taxon>Hymenobacteraceae</taxon>
        <taxon>Pontibacter</taxon>
    </lineage>
</organism>
<dbReference type="Proteomes" id="UP001597369">
    <property type="component" value="Unassembled WGS sequence"/>
</dbReference>
<keyword evidence="1" id="KW-0732">Signal</keyword>
<dbReference type="InterPro" id="IPR004843">
    <property type="entry name" value="Calcineurin-like_PHP"/>
</dbReference>
<reference evidence="4" key="1">
    <citation type="journal article" date="2019" name="Int. J. Syst. Evol. Microbiol.">
        <title>The Global Catalogue of Microorganisms (GCM) 10K type strain sequencing project: providing services to taxonomists for standard genome sequencing and annotation.</title>
        <authorList>
            <consortium name="The Broad Institute Genomics Platform"/>
            <consortium name="The Broad Institute Genome Sequencing Center for Infectious Disease"/>
            <person name="Wu L."/>
            <person name="Ma J."/>
        </authorList>
    </citation>
    <scope>NUCLEOTIDE SEQUENCE [LARGE SCALE GENOMIC DNA]</scope>
    <source>
        <strain evidence="4">JCM 16545</strain>
    </source>
</reference>
<evidence type="ECO:0000256" key="1">
    <source>
        <dbReference type="SAM" id="SignalP"/>
    </source>
</evidence>
<dbReference type="EMBL" id="JBHUHV010000050">
    <property type="protein sequence ID" value="MFD2068198.1"/>
    <property type="molecule type" value="Genomic_DNA"/>
</dbReference>
<evidence type="ECO:0000313" key="3">
    <source>
        <dbReference type="EMBL" id="MFD2068198.1"/>
    </source>
</evidence>
<dbReference type="PANTHER" id="PTHR43143">
    <property type="entry name" value="METALLOPHOSPHOESTERASE, CALCINEURIN SUPERFAMILY"/>
    <property type="match status" value="1"/>
</dbReference>
<evidence type="ECO:0000313" key="4">
    <source>
        <dbReference type="Proteomes" id="UP001597369"/>
    </source>
</evidence>
<gene>
    <name evidence="3" type="ORF">ACFSKU_15000</name>
</gene>
<dbReference type="InterPro" id="IPR051918">
    <property type="entry name" value="STPP_CPPED1"/>
</dbReference>
<dbReference type="InterPro" id="IPR029052">
    <property type="entry name" value="Metallo-depent_PP-like"/>
</dbReference>
<sequence>MFSRILKYRLWCLVCILLVSLSGFAQRNKSFESPSLESHASFSFIVLPDLQNYVKFRRNQAILDVMMNWVLMQKDSLNIEMVMCTGDLVEHDDIINPDGIKMNQTGRQQWEAVSRAFGKLDGVLPYVTATGNHDYNIFSYTHKPKTTHFPSYFPAEKNRESQKLLREVTTNVYGESSLENAAYEWRSASGKMFLFLSLEFAPRDTVLSWAKGVVTKDKYKNHTVVLLTHAYLNYKNEHVKALSYDLEDANAGLAIWEKLVRGSHNIQLVISGHIGAKDNARKHVAYRTDLNAAGKKVHQMTFNAQAMGGGHYGSGGDGWLRILEFLPDGKTVKVKTFSPFFALSPTTQHLAWRRESYDEFTFQLD</sequence>
<feature type="signal peptide" evidence="1">
    <location>
        <begin position="1"/>
        <end position="25"/>
    </location>
</feature>
<protein>
    <submittedName>
        <fullName evidence="3">Metallophosphoesterase</fullName>
    </submittedName>
</protein>
<feature type="domain" description="Calcineurin-like phosphoesterase" evidence="2">
    <location>
        <begin position="44"/>
        <end position="274"/>
    </location>
</feature>
<dbReference type="Pfam" id="PF00149">
    <property type="entry name" value="Metallophos"/>
    <property type="match status" value="1"/>
</dbReference>
<evidence type="ECO:0000259" key="2">
    <source>
        <dbReference type="Pfam" id="PF00149"/>
    </source>
</evidence>
<proteinExistence type="predicted"/>